<dbReference type="Gene3D" id="3.30.465.10">
    <property type="match status" value="1"/>
</dbReference>
<evidence type="ECO:0000256" key="1">
    <source>
        <dbReference type="ARBA" id="ARBA00004141"/>
    </source>
</evidence>
<evidence type="ECO:0000256" key="9">
    <source>
        <dbReference type="SAM" id="Phobius"/>
    </source>
</evidence>
<dbReference type="RefSeq" id="WP_231716367.1">
    <property type="nucleotide sequence ID" value="NZ_AP021874.1"/>
</dbReference>
<evidence type="ECO:0000256" key="2">
    <source>
        <dbReference type="ARBA" id="ARBA00022692"/>
    </source>
</evidence>
<dbReference type="Pfam" id="PF01595">
    <property type="entry name" value="CNNM"/>
    <property type="match status" value="1"/>
</dbReference>
<name>A0A5K7YBM5_9BACT</name>
<dbReference type="InterPro" id="IPR016169">
    <property type="entry name" value="FAD-bd_PCMH_sub2"/>
</dbReference>
<evidence type="ECO:0000259" key="11">
    <source>
        <dbReference type="PROSITE" id="PS51846"/>
    </source>
</evidence>
<dbReference type="Gene3D" id="3.10.580.10">
    <property type="entry name" value="CBS-domain"/>
    <property type="match status" value="1"/>
</dbReference>
<comment type="subcellular location">
    <subcellularLocation>
        <location evidence="1">Membrane</location>
        <topology evidence="1">Multi-pass membrane protein</topology>
    </subcellularLocation>
</comment>
<protein>
    <submittedName>
        <fullName evidence="12">Membrane protein</fullName>
    </submittedName>
</protein>
<dbReference type="PANTHER" id="PTHR22777">
    <property type="entry name" value="HEMOLYSIN-RELATED"/>
    <property type="match status" value="1"/>
</dbReference>
<gene>
    <name evidence="12" type="ORF">DSCA_07320</name>
</gene>
<feature type="domain" description="CNNM transmembrane" evidence="11">
    <location>
        <begin position="1"/>
        <end position="180"/>
    </location>
</feature>
<feature type="domain" description="CBS" evidence="10">
    <location>
        <begin position="262"/>
        <end position="319"/>
    </location>
</feature>
<keyword evidence="6 8" id="KW-0472">Membrane</keyword>
<feature type="domain" description="CBS" evidence="10">
    <location>
        <begin position="199"/>
        <end position="257"/>
    </location>
</feature>
<dbReference type="InterPro" id="IPR044751">
    <property type="entry name" value="Ion_transp-like_CBS"/>
</dbReference>
<feature type="transmembrane region" description="Helical" evidence="9">
    <location>
        <begin position="58"/>
        <end position="76"/>
    </location>
</feature>
<dbReference type="CDD" id="cd04590">
    <property type="entry name" value="CBS_pair_CorC_HlyC_assoc"/>
    <property type="match status" value="1"/>
</dbReference>
<keyword evidence="3" id="KW-0677">Repeat</keyword>
<evidence type="ECO:0000313" key="12">
    <source>
        <dbReference type="EMBL" id="BBO66802.1"/>
    </source>
</evidence>
<dbReference type="SMART" id="SM01091">
    <property type="entry name" value="CorC_HlyC"/>
    <property type="match status" value="1"/>
</dbReference>
<evidence type="ECO:0000259" key="10">
    <source>
        <dbReference type="PROSITE" id="PS51371"/>
    </source>
</evidence>
<dbReference type="PROSITE" id="PS51846">
    <property type="entry name" value="CNNM"/>
    <property type="match status" value="1"/>
</dbReference>
<evidence type="ECO:0000256" key="6">
    <source>
        <dbReference type="ARBA" id="ARBA00023136"/>
    </source>
</evidence>
<dbReference type="InterPro" id="IPR046342">
    <property type="entry name" value="CBS_dom_sf"/>
</dbReference>
<dbReference type="InterPro" id="IPR036318">
    <property type="entry name" value="FAD-bd_PCMH-like_sf"/>
</dbReference>
<evidence type="ECO:0000256" key="7">
    <source>
        <dbReference type="PROSITE-ProRule" id="PRU00703"/>
    </source>
</evidence>
<dbReference type="PANTHER" id="PTHR22777:SF17">
    <property type="entry name" value="UPF0053 PROTEIN SLL0260"/>
    <property type="match status" value="1"/>
</dbReference>
<evidence type="ECO:0000313" key="13">
    <source>
        <dbReference type="Proteomes" id="UP000427906"/>
    </source>
</evidence>
<keyword evidence="4 8" id="KW-1133">Transmembrane helix</keyword>
<evidence type="ECO:0000256" key="8">
    <source>
        <dbReference type="PROSITE-ProRule" id="PRU01193"/>
    </source>
</evidence>
<evidence type="ECO:0000256" key="4">
    <source>
        <dbReference type="ARBA" id="ARBA00022989"/>
    </source>
</evidence>
<feature type="transmembrane region" description="Helical" evidence="9">
    <location>
        <begin position="88"/>
        <end position="108"/>
    </location>
</feature>
<organism evidence="12 13">
    <name type="scientific">Desulfosarcina alkanivorans</name>
    <dbReference type="NCBI Taxonomy" id="571177"/>
    <lineage>
        <taxon>Bacteria</taxon>
        <taxon>Pseudomonadati</taxon>
        <taxon>Thermodesulfobacteriota</taxon>
        <taxon>Desulfobacteria</taxon>
        <taxon>Desulfobacterales</taxon>
        <taxon>Desulfosarcinaceae</taxon>
        <taxon>Desulfosarcina</taxon>
    </lineage>
</organism>
<dbReference type="PROSITE" id="PS51371">
    <property type="entry name" value="CBS"/>
    <property type="match status" value="2"/>
</dbReference>
<dbReference type="GO" id="GO:0050660">
    <property type="term" value="F:flavin adenine dinucleotide binding"/>
    <property type="evidence" value="ECO:0007669"/>
    <property type="project" value="InterPro"/>
</dbReference>
<feature type="transmembrane region" description="Helical" evidence="9">
    <location>
        <begin position="128"/>
        <end position="145"/>
    </location>
</feature>
<dbReference type="EMBL" id="AP021874">
    <property type="protein sequence ID" value="BBO66802.1"/>
    <property type="molecule type" value="Genomic_DNA"/>
</dbReference>
<sequence>MMANQLFLLFVLLLLSGFFSSAETALFSISQTRARHLAKDNIRSHQLIKRMKDDPHKLLTTILIGNNVVNVAASAIATSLTIGMSANYAVGLSTGVMTFLILVFGEVIPKSFATRNNIIIAKLTIFPIYWMSVLFLPIILFLNFIPRITGKMSKTPSATEEELITFVEVVEEQGEIKEEEREMIHNVFELDDTSTSEIMTPRADMFVVDADLPLDFKAIAESGFTRIPVIEGDIDHVVGILNIKDIFMHQATSETPVNVRTIMRRPYFVPENKKLDRMLHQFKARKNHMAIIVDEYGGVSGLITLEDALEELVGEIRDETDKEEPHIISKKAKEWMVLGKSDIDEVNEKTGMHIPESKEYDTFSGYILDRIGRIPEEDEAFTIDGHKVVVKEMDGNRIKRYLVQALAAQADG</sequence>
<dbReference type="InterPro" id="IPR005170">
    <property type="entry name" value="Transptr-assoc_dom"/>
</dbReference>
<dbReference type="Pfam" id="PF03471">
    <property type="entry name" value="CorC_HlyC"/>
    <property type="match status" value="1"/>
</dbReference>
<evidence type="ECO:0000256" key="3">
    <source>
        <dbReference type="ARBA" id="ARBA00022737"/>
    </source>
</evidence>
<dbReference type="Proteomes" id="UP000427906">
    <property type="component" value="Chromosome"/>
</dbReference>
<dbReference type="GO" id="GO:0005886">
    <property type="term" value="C:plasma membrane"/>
    <property type="evidence" value="ECO:0007669"/>
    <property type="project" value="TreeGrafter"/>
</dbReference>
<keyword evidence="2 8" id="KW-0812">Transmembrane</keyword>
<dbReference type="InterPro" id="IPR002550">
    <property type="entry name" value="CNNM"/>
</dbReference>
<evidence type="ECO:0000256" key="5">
    <source>
        <dbReference type="ARBA" id="ARBA00023122"/>
    </source>
</evidence>
<proteinExistence type="predicted"/>
<dbReference type="FunFam" id="3.10.580.10:FF:000002">
    <property type="entry name" value="Magnesium/cobalt efflux protein CorC"/>
    <property type="match status" value="1"/>
</dbReference>
<dbReference type="SUPFAM" id="SSF54631">
    <property type="entry name" value="CBS-domain pair"/>
    <property type="match status" value="1"/>
</dbReference>
<dbReference type="AlphaFoldDB" id="A0A5K7YBM5"/>
<dbReference type="Pfam" id="PF00571">
    <property type="entry name" value="CBS"/>
    <property type="match status" value="1"/>
</dbReference>
<dbReference type="InterPro" id="IPR000644">
    <property type="entry name" value="CBS_dom"/>
</dbReference>
<accession>A0A5K7YBM5</accession>
<dbReference type="SUPFAM" id="SSF56176">
    <property type="entry name" value="FAD-binding/transporter-associated domain-like"/>
    <property type="match status" value="1"/>
</dbReference>
<dbReference type="KEGG" id="dalk:DSCA_07320"/>
<reference evidence="12 13" key="1">
    <citation type="submission" date="2019-11" db="EMBL/GenBank/DDBJ databases">
        <title>Comparative genomics of hydrocarbon-degrading Desulfosarcina strains.</title>
        <authorList>
            <person name="Watanabe M."/>
            <person name="Kojima H."/>
            <person name="Fukui M."/>
        </authorList>
    </citation>
    <scope>NUCLEOTIDE SEQUENCE [LARGE SCALE GENOMIC DNA]</scope>
    <source>
        <strain evidence="12 13">PL12</strain>
    </source>
</reference>
<keyword evidence="13" id="KW-1185">Reference proteome</keyword>
<keyword evidence="5 7" id="KW-0129">CBS domain</keyword>